<gene>
    <name evidence="2" type="ORF">BGW38_000300</name>
</gene>
<keyword evidence="3" id="KW-1185">Reference proteome</keyword>
<feature type="region of interest" description="Disordered" evidence="1">
    <location>
        <begin position="1"/>
        <end position="23"/>
    </location>
</feature>
<dbReference type="Proteomes" id="UP000780801">
    <property type="component" value="Unassembled WGS sequence"/>
</dbReference>
<feature type="compositionally biased region" description="Low complexity" evidence="1">
    <location>
        <begin position="73"/>
        <end position="118"/>
    </location>
</feature>
<proteinExistence type="predicted"/>
<evidence type="ECO:0000256" key="1">
    <source>
        <dbReference type="SAM" id="MobiDB-lite"/>
    </source>
</evidence>
<reference evidence="2" key="1">
    <citation type="journal article" date="2020" name="Fungal Divers.">
        <title>Resolving the Mortierellaceae phylogeny through synthesis of multi-gene phylogenetics and phylogenomics.</title>
        <authorList>
            <person name="Vandepol N."/>
            <person name="Liber J."/>
            <person name="Desiro A."/>
            <person name="Na H."/>
            <person name="Kennedy M."/>
            <person name="Barry K."/>
            <person name="Grigoriev I.V."/>
            <person name="Miller A.N."/>
            <person name="O'Donnell K."/>
            <person name="Stajich J.E."/>
            <person name="Bonito G."/>
        </authorList>
    </citation>
    <scope>NUCLEOTIDE SEQUENCE</scope>
    <source>
        <strain evidence="2">KOD1015</strain>
    </source>
</reference>
<feature type="compositionally biased region" description="Polar residues" evidence="1">
    <location>
        <begin position="1"/>
        <end position="15"/>
    </location>
</feature>
<sequence>MSFTTTTWGPVTTRSPPYPTIPPGHIGVSFCSKWIGSESNCIETMYIDNFPPAPTAGGSDKGEKDLEKDAFVSSTPTATTSATPTNSGTPISKSSSTNTNTSKATSTTGTTTGKPNPTQKSGAIQLSKSGFTILVMLFAATILAN</sequence>
<evidence type="ECO:0000313" key="3">
    <source>
        <dbReference type="Proteomes" id="UP000780801"/>
    </source>
</evidence>
<dbReference type="AlphaFoldDB" id="A0A9P6G2H1"/>
<feature type="compositionally biased region" description="Basic and acidic residues" evidence="1">
    <location>
        <begin position="60"/>
        <end position="70"/>
    </location>
</feature>
<protein>
    <submittedName>
        <fullName evidence="2">Uncharacterized protein</fullName>
    </submittedName>
</protein>
<feature type="region of interest" description="Disordered" evidence="1">
    <location>
        <begin position="47"/>
        <end position="123"/>
    </location>
</feature>
<evidence type="ECO:0000313" key="2">
    <source>
        <dbReference type="EMBL" id="KAF9585872.1"/>
    </source>
</evidence>
<accession>A0A9P6G2H1</accession>
<name>A0A9P6G2H1_9FUNG</name>
<dbReference type="EMBL" id="JAABOA010000108">
    <property type="protein sequence ID" value="KAF9585872.1"/>
    <property type="molecule type" value="Genomic_DNA"/>
</dbReference>
<organism evidence="2 3">
    <name type="scientific">Lunasporangiospora selenospora</name>
    <dbReference type="NCBI Taxonomy" id="979761"/>
    <lineage>
        <taxon>Eukaryota</taxon>
        <taxon>Fungi</taxon>
        <taxon>Fungi incertae sedis</taxon>
        <taxon>Mucoromycota</taxon>
        <taxon>Mortierellomycotina</taxon>
        <taxon>Mortierellomycetes</taxon>
        <taxon>Mortierellales</taxon>
        <taxon>Mortierellaceae</taxon>
        <taxon>Lunasporangiospora</taxon>
    </lineage>
</organism>
<comment type="caution">
    <text evidence="2">The sequence shown here is derived from an EMBL/GenBank/DDBJ whole genome shotgun (WGS) entry which is preliminary data.</text>
</comment>